<dbReference type="InterPro" id="IPR027330">
    <property type="entry name" value="TPX2_central_dom"/>
</dbReference>
<sequence>MATETKPSSEPPQFQVDEAYEYRAPKYFDFVADETDDQVRAAERWFEAAASHAPSPFAPRIKESRAAVKIDGLCDFADAEDPPATAPSPKKGATDEAAGNSTNLAGSVHGAAPCADAMSESPPAVEEMEESPKSFEFPLSKDAAAKSDGGSSSTPKIQRPPPPAEATNPAPSRVKSTMKSELRTPKVQGNNASTGPRSVRHSNLTQSLLTLKKSVIKGARDAVAGKAAAAANDIAQENQAVKKQKLDDGRTRQILNVKTRVLPHKGKGGLAGSTEMTSSSSMRKHHDGAHSLKEGTPYISAAEMVKKFESGTRDLGSHHNRAMPNEDAATKLQRRPKLTLTRPKEPEFQTAHRVRAVRMKNSSELEEEMLAKIPKFRARPFNKKISEAPSFPPLPRTAPHLPEFNEFHLKTMERASRHADTCSEASSVGTVQSHGNRSLKLTAAKPPQLATALRARPSRVKSSQELELEELENAPKFKAKPLNKKILESKGDIGVCAYPKSQATMPKEFHFRTDDRLGPPAVADLFDKLSLYSESSSYHDKKDVPRLTIPNPFNLHTDERGHDKERQLEAQLLQKKLEEEKARKFKANPYPYTTDYPVVPPKPEPKPCTRPEGFQLESLVRHEVEQQRLMEERERIAKEEAQKRNVKAQPILKEDPIPLPEKERIPLTEVQQFELHVDERAIHRSEFDTMVKEKEISYKRLREENEFAQKIEEEKALKQLRRTMVPQARPLPKFDRPFRPQRSTKQVTRPKSPQLQRLPARKAPGPDGFTAEFLQACWPLVKHDVLAVFQQLNELRGRGFHKLNQALLTLLPKRPDAETLGDYRPISLVHLIGKVAAKVLSLRLAPKLDRLVSKNQNAFIGGRSLHDNFVLVRQSMRQLHQLRAPRVLLKLDLAKAFDTISWAFLFDVLRRYGFGAKFLDWLAVLLSSASTRVLVNGCPGPPIWHRRGLRQGDPLSPQLFVLAVDALGRLIMQAVDAGILQALHPTKTIPVVSLYADDVVMFCHPTREDTDAVRAILHLFSRASGLLVNYGKSSATMLNCEPNDSAVITATLGCQLAELPLTYLGIPLTLRRPTRAQMLPLVNKTAAKLPTWKSRLMDRSGRLVLVKSVLAAIPLHQILVLQPPKCILKLLEKIQRGFLWDGRAEANGGHCHVNWRAVCRPLSLGGLGVQDMERAGLALRMRWLWYSRTDQDRAWTGLELQFSRQEQSLFFASTHMIAGDGRLGRFWEDRWIAGRSVSQIAPELYACIPKRRPKATSIRDGLIDHSWARDIHGVLGLQELGQYLMLWT</sequence>
<dbReference type="SUPFAM" id="SSF56672">
    <property type="entry name" value="DNA/RNA polymerases"/>
    <property type="match status" value="1"/>
</dbReference>
<dbReference type="PANTHER" id="PTHR14326">
    <property type="entry name" value="TARGETING PROTEIN FOR XKLP2"/>
    <property type="match status" value="1"/>
</dbReference>
<feature type="region of interest" description="Disordered" evidence="9">
    <location>
        <begin position="263"/>
        <end position="293"/>
    </location>
</feature>
<evidence type="ECO:0000256" key="4">
    <source>
        <dbReference type="ARBA" id="ARBA00022490"/>
    </source>
</evidence>
<feature type="coiled-coil region" evidence="8">
    <location>
        <begin position="619"/>
        <end position="649"/>
    </location>
</feature>
<evidence type="ECO:0000256" key="7">
    <source>
        <dbReference type="ARBA" id="ARBA00023242"/>
    </source>
</evidence>
<evidence type="ECO:0000256" key="8">
    <source>
        <dbReference type="SAM" id="Coils"/>
    </source>
</evidence>
<feature type="region of interest" description="Disordered" evidence="9">
    <location>
        <begin position="313"/>
        <end position="335"/>
    </location>
</feature>
<evidence type="ECO:0000256" key="5">
    <source>
        <dbReference type="ARBA" id="ARBA00022701"/>
    </source>
</evidence>
<evidence type="ECO:0000256" key="6">
    <source>
        <dbReference type="ARBA" id="ARBA00023212"/>
    </source>
</evidence>
<evidence type="ECO:0000256" key="2">
    <source>
        <dbReference type="ARBA" id="ARBA00004186"/>
    </source>
</evidence>
<evidence type="ECO:0000256" key="1">
    <source>
        <dbReference type="ARBA" id="ARBA00004123"/>
    </source>
</evidence>
<dbReference type="Pfam" id="PF12214">
    <property type="entry name" value="TPX2_importin"/>
    <property type="match status" value="2"/>
</dbReference>
<keyword evidence="5" id="KW-0493">Microtubule</keyword>
<evidence type="ECO:0000313" key="12">
    <source>
        <dbReference type="Proteomes" id="UP001231189"/>
    </source>
</evidence>
<gene>
    <name evidence="11" type="ORF">QYE76_041100</name>
</gene>
<dbReference type="InterPro" id="IPR009675">
    <property type="entry name" value="TPX2_fam"/>
</dbReference>
<proteinExistence type="inferred from homology"/>
<evidence type="ECO:0000256" key="3">
    <source>
        <dbReference type="ARBA" id="ARBA00005885"/>
    </source>
</evidence>
<keyword evidence="4" id="KW-0963">Cytoplasm</keyword>
<dbReference type="GO" id="GO:0005880">
    <property type="term" value="C:nuclear microtubule"/>
    <property type="evidence" value="ECO:0007669"/>
    <property type="project" value="TreeGrafter"/>
</dbReference>
<dbReference type="InterPro" id="IPR000477">
    <property type="entry name" value="RT_dom"/>
</dbReference>
<evidence type="ECO:0000256" key="9">
    <source>
        <dbReference type="SAM" id="MobiDB-lite"/>
    </source>
</evidence>
<keyword evidence="8" id="KW-0175">Coiled coil</keyword>
<comment type="similarity">
    <text evidence="3">Belongs to the TPX2 family.</text>
</comment>
<dbReference type="PROSITE" id="PS50878">
    <property type="entry name" value="RT_POL"/>
    <property type="match status" value="1"/>
</dbReference>
<comment type="caution">
    <text evidence="11">The sequence shown here is derived from an EMBL/GenBank/DDBJ whole genome shotgun (WGS) entry which is preliminary data.</text>
</comment>
<keyword evidence="6" id="KW-0206">Cytoskeleton</keyword>
<feature type="compositionally biased region" description="Polar residues" evidence="9">
    <location>
        <begin position="741"/>
        <end position="755"/>
    </location>
</feature>
<comment type="subcellular location">
    <subcellularLocation>
        <location evidence="2">Cytoplasm</location>
        <location evidence="2">Cytoskeleton</location>
        <location evidence="2">Spindle</location>
    </subcellularLocation>
    <subcellularLocation>
        <location evidence="1">Nucleus</location>
    </subcellularLocation>
</comment>
<dbReference type="Pfam" id="PF06886">
    <property type="entry name" value="TPX2"/>
    <property type="match status" value="1"/>
</dbReference>
<dbReference type="GO" id="GO:0060236">
    <property type="term" value="P:regulation of mitotic spindle organization"/>
    <property type="evidence" value="ECO:0007669"/>
    <property type="project" value="InterPro"/>
</dbReference>
<dbReference type="InterPro" id="IPR043502">
    <property type="entry name" value="DNA/RNA_pol_sf"/>
</dbReference>
<dbReference type="GO" id="GO:0005819">
    <property type="term" value="C:spindle"/>
    <property type="evidence" value="ECO:0007669"/>
    <property type="project" value="UniProtKB-SubCell"/>
</dbReference>
<dbReference type="EMBL" id="JAUUTY010000002">
    <property type="protein sequence ID" value="KAK1680252.1"/>
    <property type="molecule type" value="Genomic_DNA"/>
</dbReference>
<keyword evidence="7" id="KW-0539">Nucleus</keyword>
<feature type="region of interest" description="Disordered" evidence="9">
    <location>
        <begin position="730"/>
        <end position="762"/>
    </location>
</feature>
<keyword evidence="12" id="KW-1185">Reference proteome</keyword>
<feature type="compositionally biased region" description="Low complexity" evidence="9">
    <location>
        <begin position="140"/>
        <end position="153"/>
    </location>
</feature>
<evidence type="ECO:0000313" key="11">
    <source>
        <dbReference type="EMBL" id="KAK1680252.1"/>
    </source>
</evidence>
<feature type="region of interest" description="Disordered" evidence="9">
    <location>
        <begin position="76"/>
        <end position="205"/>
    </location>
</feature>
<feature type="domain" description="Reverse transcriptase" evidence="10">
    <location>
        <begin position="792"/>
        <end position="1068"/>
    </location>
</feature>
<dbReference type="InterPro" id="IPR027329">
    <property type="entry name" value="TPX2_C"/>
</dbReference>
<dbReference type="PANTHER" id="PTHR14326:SF44">
    <property type="entry name" value="TARGETING PROTEIN FOR XKLP2"/>
    <property type="match status" value="1"/>
</dbReference>
<dbReference type="CDD" id="cd01650">
    <property type="entry name" value="RT_nLTR_like"/>
    <property type="match status" value="1"/>
</dbReference>
<evidence type="ECO:0000259" key="10">
    <source>
        <dbReference type="PROSITE" id="PS50878"/>
    </source>
</evidence>
<dbReference type="GO" id="GO:0030295">
    <property type="term" value="F:protein kinase activator activity"/>
    <property type="evidence" value="ECO:0007669"/>
    <property type="project" value="TreeGrafter"/>
</dbReference>
<dbReference type="GO" id="GO:0008017">
    <property type="term" value="F:microtubule binding"/>
    <property type="evidence" value="ECO:0007669"/>
    <property type="project" value="TreeGrafter"/>
</dbReference>
<protein>
    <recommendedName>
        <fullName evidence="10">Reverse transcriptase domain-containing protein</fullName>
    </recommendedName>
</protein>
<feature type="compositionally biased region" description="Polar residues" evidence="9">
    <location>
        <begin position="187"/>
        <end position="205"/>
    </location>
</feature>
<name>A0AAD8WTD0_LOLMU</name>
<dbReference type="GO" id="GO:0090307">
    <property type="term" value="P:mitotic spindle assembly"/>
    <property type="evidence" value="ECO:0007669"/>
    <property type="project" value="TreeGrafter"/>
</dbReference>
<dbReference type="Pfam" id="PF00078">
    <property type="entry name" value="RVT_1"/>
    <property type="match status" value="1"/>
</dbReference>
<reference evidence="11" key="1">
    <citation type="submission" date="2023-07" db="EMBL/GenBank/DDBJ databases">
        <title>A chromosome-level genome assembly of Lolium multiflorum.</title>
        <authorList>
            <person name="Chen Y."/>
            <person name="Copetti D."/>
            <person name="Kolliker R."/>
            <person name="Studer B."/>
        </authorList>
    </citation>
    <scope>NUCLEOTIDE SEQUENCE</scope>
    <source>
        <strain evidence="11">02402/16</strain>
        <tissue evidence="11">Leaf</tissue>
    </source>
</reference>
<accession>A0AAD8WTD0</accession>
<dbReference type="Proteomes" id="UP001231189">
    <property type="component" value="Unassembled WGS sequence"/>
</dbReference>
<organism evidence="11 12">
    <name type="scientific">Lolium multiflorum</name>
    <name type="common">Italian ryegrass</name>
    <name type="synonym">Lolium perenne subsp. multiflorum</name>
    <dbReference type="NCBI Taxonomy" id="4521"/>
    <lineage>
        <taxon>Eukaryota</taxon>
        <taxon>Viridiplantae</taxon>
        <taxon>Streptophyta</taxon>
        <taxon>Embryophyta</taxon>
        <taxon>Tracheophyta</taxon>
        <taxon>Spermatophyta</taxon>
        <taxon>Magnoliopsida</taxon>
        <taxon>Liliopsida</taxon>
        <taxon>Poales</taxon>
        <taxon>Poaceae</taxon>
        <taxon>BOP clade</taxon>
        <taxon>Pooideae</taxon>
        <taxon>Poodae</taxon>
        <taxon>Poeae</taxon>
        <taxon>Poeae Chloroplast Group 2 (Poeae type)</taxon>
        <taxon>Loliodinae</taxon>
        <taxon>Loliinae</taxon>
        <taxon>Lolium</taxon>
    </lineage>
</organism>